<keyword evidence="9" id="KW-1185">Reference proteome</keyword>
<dbReference type="CDD" id="cd11386">
    <property type="entry name" value="MCP_signal"/>
    <property type="match status" value="1"/>
</dbReference>
<gene>
    <name evidence="8" type="ORF">ACFO4O_01735</name>
</gene>
<keyword evidence="5" id="KW-1133">Transmembrane helix</keyword>
<evidence type="ECO:0000256" key="4">
    <source>
        <dbReference type="PROSITE-ProRule" id="PRU00284"/>
    </source>
</evidence>
<evidence type="ECO:0000256" key="2">
    <source>
        <dbReference type="ARBA" id="ARBA00023224"/>
    </source>
</evidence>
<evidence type="ECO:0000259" key="7">
    <source>
        <dbReference type="PROSITE" id="PS50885"/>
    </source>
</evidence>
<reference evidence="9" key="1">
    <citation type="journal article" date="2019" name="Int. J. Syst. Evol. Microbiol.">
        <title>The Global Catalogue of Microorganisms (GCM) 10K type strain sequencing project: providing services to taxonomists for standard genome sequencing and annotation.</title>
        <authorList>
            <consortium name="The Broad Institute Genomics Platform"/>
            <consortium name="The Broad Institute Genome Sequencing Center for Infectious Disease"/>
            <person name="Wu L."/>
            <person name="Ma J."/>
        </authorList>
    </citation>
    <scope>NUCLEOTIDE SEQUENCE [LARGE SCALE GENOMIC DNA]</scope>
    <source>
        <strain evidence="9">KACC 12507</strain>
    </source>
</reference>
<keyword evidence="2 4" id="KW-0807">Transducer</keyword>
<evidence type="ECO:0000256" key="3">
    <source>
        <dbReference type="ARBA" id="ARBA00029447"/>
    </source>
</evidence>
<dbReference type="SUPFAM" id="SSF58104">
    <property type="entry name" value="Methyl-accepting chemotaxis protein (MCP) signaling domain"/>
    <property type="match status" value="1"/>
</dbReference>
<feature type="domain" description="Methyl-accepting transducer" evidence="6">
    <location>
        <begin position="501"/>
        <end position="737"/>
    </location>
</feature>
<dbReference type="PROSITE" id="PS50885">
    <property type="entry name" value="HAMP"/>
    <property type="match status" value="1"/>
</dbReference>
<dbReference type="InterPro" id="IPR003660">
    <property type="entry name" value="HAMP_dom"/>
</dbReference>
<proteinExistence type="inferred from homology"/>
<dbReference type="Gene3D" id="3.30.450.20">
    <property type="entry name" value="PAS domain"/>
    <property type="match status" value="1"/>
</dbReference>
<keyword evidence="5" id="KW-0812">Transmembrane</keyword>
<accession>A0ABV9LQY0</accession>
<protein>
    <submittedName>
        <fullName evidence="8">Methyl-accepting chemotaxis protein</fullName>
    </submittedName>
</protein>
<dbReference type="RefSeq" id="WP_382405564.1">
    <property type="nucleotide sequence ID" value="NZ_JBHSGU010000002.1"/>
</dbReference>
<name>A0ABV9LQY0_9ALTE</name>
<dbReference type="Proteomes" id="UP001595897">
    <property type="component" value="Unassembled WGS sequence"/>
</dbReference>
<evidence type="ECO:0000313" key="9">
    <source>
        <dbReference type="Proteomes" id="UP001595897"/>
    </source>
</evidence>
<comment type="similarity">
    <text evidence="3">Belongs to the methyl-accepting chemotaxis (MCP) protein family.</text>
</comment>
<dbReference type="Pfam" id="PF00015">
    <property type="entry name" value="MCPsignal"/>
    <property type="match status" value="1"/>
</dbReference>
<dbReference type="InterPro" id="IPR004089">
    <property type="entry name" value="MCPsignal_dom"/>
</dbReference>
<evidence type="ECO:0000313" key="8">
    <source>
        <dbReference type="EMBL" id="MFC4698882.1"/>
    </source>
</evidence>
<evidence type="ECO:0000256" key="5">
    <source>
        <dbReference type="SAM" id="Phobius"/>
    </source>
</evidence>
<dbReference type="EMBL" id="JBHSGU010000002">
    <property type="protein sequence ID" value="MFC4698882.1"/>
    <property type="molecule type" value="Genomic_DNA"/>
</dbReference>
<dbReference type="PROSITE" id="PS50111">
    <property type="entry name" value="CHEMOTAXIS_TRANSDUC_2"/>
    <property type="match status" value="1"/>
</dbReference>
<organism evidence="8 9">
    <name type="scientific">Glaciecola siphonariae</name>
    <dbReference type="NCBI Taxonomy" id="521012"/>
    <lineage>
        <taxon>Bacteria</taxon>
        <taxon>Pseudomonadati</taxon>
        <taxon>Pseudomonadota</taxon>
        <taxon>Gammaproteobacteria</taxon>
        <taxon>Alteromonadales</taxon>
        <taxon>Alteromonadaceae</taxon>
        <taxon>Glaciecola</taxon>
    </lineage>
</organism>
<feature type="domain" description="HAMP" evidence="7">
    <location>
        <begin position="442"/>
        <end position="496"/>
    </location>
</feature>
<dbReference type="PANTHER" id="PTHR32089">
    <property type="entry name" value="METHYL-ACCEPTING CHEMOTAXIS PROTEIN MCPB"/>
    <property type="match status" value="1"/>
</dbReference>
<comment type="caution">
    <text evidence="8">The sequence shown here is derived from an EMBL/GenBank/DDBJ whole genome shotgun (WGS) entry which is preliminary data.</text>
</comment>
<comment type="subcellular location">
    <subcellularLocation>
        <location evidence="1">Membrane</location>
    </subcellularLocation>
</comment>
<evidence type="ECO:0000259" key="6">
    <source>
        <dbReference type="PROSITE" id="PS50111"/>
    </source>
</evidence>
<sequence>MTLKLRLMLSMIVIALTCILLLSASSLTVLVNVSTHALTESARDNLTSKLVNTTQAVETYIDTLESQLRVKSQEPAWVEAMQAFVPAFNKYSAQRTSLTQSEVASLEQYYTRDFSALYESRNDKKLSQTDRLYKNLSANSLALQHDFIASSSFDIGSKDGLVRLPNATDYANLHAQFHPSARRFLKEFGYYDIFLVDAPTGHVVYSVFKELDYATSIKTGPYANTGIAEAYKLALEATSSDEVFFSNLNTYLPSYDAMAGFLSSAIFDGDRVIGVLIFQIPLDRLNTVLTRNSDWIDQGYGLSGETYMVGNNKKIITESRFFLENPTAYYEALSQKSPQVAKNVKSAGTTVGIQPVNTETVQAALNGQAGFTEITDYRGVPVFSAYAPISIGNYDYAVIAEMDVEEALALASDIQSSFIYTVLIVGLVVLLIAGCISVYLIVRITKPLHFVGKMCHDLSAGTGDLTIRLRECGIPEIDRLLVSFNTFIIQVHDIVSTIRENSHALASASEELSAITVESQRNASEQRTQTDSVSEAVEELSQSISSISDTVQNNLAQSEAAKETLANNMDKTDIAANNIRNLVMLIKESSNVIASLRGEVSQVTEFLEVITSIADQTNLLALNAAIEAARAGDAGRGFSVVADEVRTLATRSQENTEKISLIVDKMTKSSDDSVTAMDKAVSAADKGIDLVETVTNALNTLARTLEENQALANTVAHATAQQQQSSGQVAHSVSRISDAAHDAETGASQTNQAAQELASIAAKTMDMVSRFKV</sequence>
<dbReference type="SMART" id="SM00283">
    <property type="entry name" value="MA"/>
    <property type="match status" value="1"/>
</dbReference>
<evidence type="ECO:0000256" key="1">
    <source>
        <dbReference type="ARBA" id="ARBA00004370"/>
    </source>
</evidence>
<dbReference type="Gene3D" id="1.10.287.950">
    <property type="entry name" value="Methyl-accepting chemotaxis protein"/>
    <property type="match status" value="1"/>
</dbReference>
<keyword evidence="5" id="KW-0472">Membrane</keyword>
<dbReference type="PANTHER" id="PTHR32089:SF112">
    <property type="entry name" value="LYSOZYME-LIKE PROTEIN-RELATED"/>
    <property type="match status" value="1"/>
</dbReference>
<feature type="transmembrane region" description="Helical" evidence="5">
    <location>
        <begin position="418"/>
        <end position="442"/>
    </location>
</feature>